<feature type="transmembrane region" description="Helical" evidence="8">
    <location>
        <begin position="164"/>
        <end position="182"/>
    </location>
</feature>
<dbReference type="RefSeq" id="WP_003338818.1">
    <property type="nucleotide sequence ID" value="NZ_CP007807.1"/>
</dbReference>
<evidence type="ECO:0000313" key="9">
    <source>
        <dbReference type="EMBL" id="AIG28945.1"/>
    </source>
</evidence>
<feature type="transmembrane region" description="Helical" evidence="8">
    <location>
        <begin position="73"/>
        <end position="100"/>
    </location>
</feature>
<dbReference type="Proteomes" id="UP000005850">
    <property type="component" value="Plasmid pBRLA33"/>
</dbReference>
<dbReference type="GO" id="GO:0030001">
    <property type="term" value="P:metal ion transport"/>
    <property type="evidence" value="ECO:0007669"/>
    <property type="project" value="UniProtKB-ARBA"/>
</dbReference>
<dbReference type="AlphaFoldDB" id="A0A075RIJ3"/>
<keyword evidence="3" id="KW-1003">Cell membrane</keyword>
<evidence type="ECO:0000256" key="1">
    <source>
        <dbReference type="ARBA" id="ARBA00004651"/>
    </source>
</evidence>
<feature type="transmembrane region" description="Helical" evidence="8">
    <location>
        <begin position="194"/>
        <end position="214"/>
    </location>
</feature>
<geneLocation type="plasmid" evidence="9 10">
    <name>pBRLA33</name>
</geneLocation>
<feature type="transmembrane region" description="Helical" evidence="8">
    <location>
        <begin position="317"/>
        <end position="335"/>
    </location>
</feature>
<feature type="transmembrane region" description="Helical" evidence="8">
    <location>
        <begin position="45"/>
        <end position="67"/>
    </location>
</feature>
<evidence type="ECO:0000313" key="10">
    <source>
        <dbReference type="Proteomes" id="UP000005850"/>
    </source>
</evidence>
<keyword evidence="7 8" id="KW-0472">Membrane</keyword>
<name>A0A075RIJ3_BRELA</name>
<reference evidence="9 10" key="1">
    <citation type="journal article" date="2011" name="J. Bacteriol.">
        <title>Genome sequence of Brevibacillus laterosporus LMG 15441, a pathogen of invertebrates.</title>
        <authorList>
            <person name="Djukic M."/>
            <person name="Poehlein A."/>
            <person name="Thurmer A."/>
            <person name="Daniel R."/>
        </authorList>
    </citation>
    <scope>NUCLEOTIDE SEQUENCE [LARGE SCALE GENOMIC DNA]</scope>
    <source>
        <strain evidence="9 10">LMG 15441</strain>
        <plasmid evidence="9 10">pBRLA33</plasmid>
    </source>
</reference>
<dbReference type="Pfam" id="PF02386">
    <property type="entry name" value="TrkH"/>
    <property type="match status" value="1"/>
</dbReference>
<keyword evidence="4 8" id="KW-0812">Transmembrane</keyword>
<feature type="transmembrane region" description="Helical" evidence="8">
    <location>
        <begin position="234"/>
        <end position="256"/>
    </location>
</feature>
<evidence type="ECO:0000256" key="2">
    <source>
        <dbReference type="ARBA" id="ARBA00022448"/>
    </source>
</evidence>
<evidence type="ECO:0000256" key="3">
    <source>
        <dbReference type="ARBA" id="ARBA00022475"/>
    </source>
</evidence>
<feature type="transmembrane region" description="Helical" evidence="8">
    <location>
        <begin position="356"/>
        <end position="377"/>
    </location>
</feature>
<dbReference type="PANTHER" id="PTHR32024">
    <property type="entry name" value="TRK SYSTEM POTASSIUM UPTAKE PROTEIN TRKG-RELATED"/>
    <property type="match status" value="1"/>
</dbReference>
<evidence type="ECO:0000256" key="8">
    <source>
        <dbReference type="SAM" id="Phobius"/>
    </source>
</evidence>
<proteinExistence type="predicted"/>
<gene>
    <name evidence="9" type="primary">ktrB_2</name>
    <name evidence="9" type="ORF">BRLA_33p000180</name>
</gene>
<evidence type="ECO:0000256" key="4">
    <source>
        <dbReference type="ARBA" id="ARBA00022692"/>
    </source>
</evidence>
<keyword evidence="9" id="KW-0614">Plasmid</keyword>
<dbReference type="HOGENOM" id="CLU_026429_0_1_9"/>
<feature type="transmembrane region" description="Helical" evidence="8">
    <location>
        <begin position="12"/>
        <end position="33"/>
    </location>
</feature>
<feature type="transmembrane region" description="Helical" evidence="8">
    <location>
        <begin position="291"/>
        <end position="311"/>
    </location>
</feature>
<keyword evidence="2" id="KW-0813">Transport</keyword>
<keyword evidence="10" id="KW-1185">Reference proteome</keyword>
<sequence>MLLSYKKRRLSSVQIIVMFYLSSVILAALLLWLPIFHQPGVSISFVDSLFTAASAISVTGLTVIQISEVFNQSGIILLTLFFQIGGIGIMTLGTFLWMMLGQRIGLEQRKWIATDHNRPTLSGLVKLTRSILLLTILIELIGTLLLGSYFFWTGYQTDWYTAYYYGYFVSISAFTNAGFDIFGNSLLSFSGDYFVQSINMILIICGAIGFPVLIELVSYATHRQGQYRFTFSLFTKVTTLTFFTLIVVGTLLFYFFEKNAFLQDKTWHEALFYSLFQSVSTRSGGLATMDIGLLSTPTLVMLSGMMFIGASPSSVGGGIRTTTFFVLIATIYTYMRGQKDVKVFGRELVQEDVIKSFMVFFVAIIMVFTAVIFMVWFEDLSMQAILFEVCSAFGTTGLSMGITSELSTPGKLILIIMMVIGRIGIINLLLFLKKDAPSVRYHYPKERMIIGQ</sequence>
<comment type="subcellular location">
    <subcellularLocation>
        <location evidence="1">Cell membrane</location>
        <topology evidence="1">Multi-pass membrane protein</topology>
    </subcellularLocation>
</comment>
<dbReference type="EMBL" id="CP007807">
    <property type="protein sequence ID" value="AIG28945.1"/>
    <property type="molecule type" value="Genomic_DNA"/>
</dbReference>
<dbReference type="KEGG" id="blr:BRLA_33p000180"/>
<dbReference type="GO" id="GO:0005886">
    <property type="term" value="C:plasma membrane"/>
    <property type="evidence" value="ECO:0007669"/>
    <property type="project" value="UniProtKB-SubCell"/>
</dbReference>
<evidence type="ECO:0000256" key="6">
    <source>
        <dbReference type="ARBA" id="ARBA00023065"/>
    </source>
</evidence>
<feature type="transmembrane region" description="Helical" evidence="8">
    <location>
        <begin position="131"/>
        <end position="152"/>
    </location>
</feature>
<feature type="transmembrane region" description="Helical" evidence="8">
    <location>
        <begin position="412"/>
        <end position="432"/>
    </location>
</feature>
<dbReference type="GO" id="GO:0008324">
    <property type="term" value="F:monoatomic cation transmembrane transporter activity"/>
    <property type="evidence" value="ECO:0007669"/>
    <property type="project" value="InterPro"/>
</dbReference>
<evidence type="ECO:0000256" key="7">
    <source>
        <dbReference type="ARBA" id="ARBA00023136"/>
    </source>
</evidence>
<evidence type="ECO:0000256" key="5">
    <source>
        <dbReference type="ARBA" id="ARBA00022989"/>
    </source>
</evidence>
<keyword evidence="5 8" id="KW-1133">Transmembrane helix</keyword>
<keyword evidence="6" id="KW-0406">Ion transport</keyword>
<organism evidence="9 10">
    <name type="scientific">Brevibacillus laterosporus LMG 15441</name>
    <dbReference type="NCBI Taxonomy" id="1042163"/>
    <lineage>
        <taxon>Bacteria</taxon>
        <taxon>Bacillati</taxon>
        <taxon>Bacillota</taxon>
        <taxon>Bacilli</taxon>
        <taxon>Bacillales</taxon>
        <taxon>Paenibacillaceae</taxon>
        <taxon>Brevibacillus</taxon>
    </lineage>
</organism>
<accession>A0A075RIJ3</accession>
<dbReference type="PANTHER" id="PTHR32024:SF4">
    <property type="entry name" value="KTR SYSTEM POTASSIUM UPTAKE PROTEIN D"/>
    <property type="match status" value="1"/>
</dbReference>
<dbReference type="InterPro" id="IPR003445">
    <property type="entry name" value="Cat_transpt"/>
</dbReference>
<protein>
    <submittedName>
        <fullName evidence="9">Ktr system potassium uptake protein B</fullName>
    </submittedName>
</protein>